<reference evidence="3" key="2">
    <citation type="submission" date="2020-11" db="EMBL/GenBank/DDBJ databases">
        <authorList>
            <person name="McCartney M.A."/>
            <person name="Auch B."/>
            <person name="Kono T."/>
            <person name="Mallez S."/>
            <person name="Becker A."/>
            <person name="Gohl D.M."/>
            <person name="Silverstein K.A.T."/>
            <person name="Koren S."/>
            <person name="Bechman K.B."/>
            <person name="Herman A."/>
            <person name="Abrahante J.E."/>
            <person name="Garbe J."/>
        </authorList>
    </citation>
    <scope>NUCLEOTIDE SEQUENCE</scope>
    <source>
        <strain evidence="3">Duluth1</strain>
        <tissue evidence="3">Whole animal</tissue>
    </source>
</reference>
<protein>
    <submittedName>
        <fullName evidence="3">Uncharacterized protein</fullName>
    </submittedName>
</protein>
<keyword evidence="1" id="KW-0175">Coiled coil</keyword>
<dbReference type="OrthoDB" id="6079754at2759"/>
<sequence>MAEVFVKNNNNRSPFVDNEEEDMGHSDVSNNTVSGKQKKRRSKVDLLEERFDEKYGKLENTLHNIVALLQCQSQRHGNSTQGNGKSPNYDQGSDKSPNFEERTGQSSTSNRQDDVLSIHPASSEHFSLSDSEEEDTEHSASVRRCLKDIFGEDACLKKDAQKPTGICLENSQKEILEQSYRSKTPNNVTAFSEECKDLFPVDEDTEHFLRVPTLDDIVDTCLTKKFGSRASFAKHGTFLFSQPNKMVEKTAYRGQQSVYMGIVTQMYMQQALAMLMDMVTDKPDIEKKVKDIFALSTRSLDQFGRAGAFFHIIRRQVTMSETSLYELDDSRTISNLPLRGDGVFGEELEKTLKQKKDKRKTLEELLPEKLQKKETYKRKASEQTEQQTSVKRQYVKTNTRMGVQTNEYNRAPPTFRIPKYNAEPRSTFRTEHRAGGSRGRGNYAANNRPRATVAKMPSSNHRLSQ</sequence>
<name>A0A9D4C801_DREPO</name>
<feature type="coiled-coil region" evidence="1">
    <location>
        <begin position="345"/>
        <end position="372"/>
    </location>
</feature>
<feature type="region of interest" description="Disordered" evidence="2">
    <location>
        <begin position="409"/>
        <end position="465"/>
    </location>
</feature>
<dbReference type="Proteomes" id="UP000828390">
    <property type="component" value="Unassembled WGS sequence"/>
</dbReference>
<evidence type="ECO:0000256" key="1">
    <source>
        <dbReference type="SAM" id="Coils"/>
    </source>
</evidence>
<feature type="compositionally biased region" description="Polar residues" evidence="2">
    <location>
        <begin position="74"/>
        <end position="96"/>
    </location>
</feature>
<evidence type="ECO:0000313" key="4">
    <source>
        <dbReference type="Proteomes" id="UP000828390"/>
    </source>
</evidence>
<comment type="caution">
    <text evidence="3">The sequence shown here is derived from an EMBL/GenBank/DDBJ whole genome shotgun (WGS) entry which is preliminary data.</text>
</comment>
<evidence type="ECO:0000256" key="2">
    <source>
        <dbReference type="SAM" id="MobiDB-lite"/>
    </source>
</evidence>
<dbReference type="EMBL" id="JAIWYP010000013">
    <property type="protein sequence ID" value="KAH3718756.1"/>
    <property type="molecule type" value="Genomic_DNA"/>
</dbReference>
<evidence type="ECO:0000313" key="3">
    <source>
        <dbReference type="EMBL" id="KAH3718756.1"/>
    </source>
</evidence>
<keyword evidence="4" id="KW-1185">Reference proteome</keyword>
<accession>A0A9D4C801</accession>
<reference evidence="3" key="1">
    <citation type="journal article" date="2019" name="bioRxiv">
        <title>The Genome of the Zebra Mussel, Dreissena polymorpha: A Resource for Invasive Species Research.</title>
        <authorList>
            <person name="McCartney M.A."/>
            <person name="Auch B."/>
            <person name="Kono T."/>
            <person name="Mallez S."/>
            <person name="Zhang Y."/>
            <person name="Obille A."/>
            <person name="Becker A."/>
            <person name="Abrahante J.E."/>
            <person name="Garbe J."/>
            <person name="Badalamenti J.P."/>
            <person name="Herman A."/>
            <person name="Mangelson H."/>
            <person name="Liachko I."/>
            <person name="Sullivan S."/>
            <person name="Sone E.D."/>
            <person name="Koren S."/>
            <person name="Silverstein K.A.T."/>
            <person name="Beckman K.B."/>
            <person name="Gohl D.M."/>
        </authorList>
    </citation>
    <scope>NUCLEOTIDE SEQUENCE</scope>
    <source>
        <strain evidence="3">Duluth1</strain>
        <tissue evidence="3">Whole animal</tissue>
    </source>
</reference>
<gene>
    <name evidence="3" type="ORF">DPMN_061563</name>
</gene>
<proteinExistence type="predicted"/>
<feature type="region of interest" description="Disordered" evidence="2">
    <location>
        <begin position="1"/>
        <end position="46"/>
    </location>
</feature>
<dbReference type="AlphaFoldDB" id="A0A9D4C801"/>
<organism evidence="3 4">
    <name type="scientific">Dreissena polymorpha</name>
    <name type="common">Zebra mussel</name>
    <name type="synonym">Mytilus polymorpha</name>
    <dbReference type="NCBI Taxonomy" id="45954"/>
    <lineage>
        <taxon>Eukaryota</taxon>
        <taxon>Metazoa</taxon>
        <taxon>Spiralia</taxon>
        <taxon>Lophotrochozoa</taxon>
        <taxon>Mollusca</taxon>
        <taxon>Bivalvia</taxon>
        <taxon>Autobranchia</taxon>
        <taxon>Heteroconchia</taxon>
        <taxon>Euheterodonta</taxon>
        <taxon>Imparidentia</taxon>
        <taxon>Neoheterodontei</taxon>
        <taxon>Myida</taxon>
        <taxon>Dreissenoidea</taxon>
        <taxon>Dreissenidae</taxon>
        <taxon>Dreissena</taxon>
    </lineage>
</organism>
<feature type="region of interest" description="Disordered" evidence="2">
    <location>
        <begin position="74"/>
        <end position="114"/>
    </location>
</feature>